<dbReference type="KEGG" id="vg:80519247"/>
<name>A0A6N1P4C4_9VIRU</name>
<accession>A0A6N1P4C4</accession>
<evidence type="ECO:0000313" key="1">
    <source>
        <dbReference type="EMBL" id="QKU35801.1"/>
    </source>
</evidence>
<reference evidence="1" key="1">
    <citation type="submission" date="2017-01" db="EMBL/GenBank/DDBJ databases">
        <authorList>
            <person name="Assis F.L."/>
            <person name="Abrahao J.S."/>
            <person name="Silva L."/>
            <person name="Khalil J.B."/>
            <person name="Rodrigues R."/>
            <person name="Silva L.S."/>
            <person name="Arantes T."/>
            <person name="Boratto P."/>
            <person name="Andrade M."/>
            <person name="Kroon E.G."/>
            <person name="Ribeiro B."/>
            <person name="Bergier I."/>
            <person name="Seligmann H."/>
            <person name="Ghigo E."/>
            <person name="Colson P."/>
            <person name="Levasseur A."/>
            <person name="Raoult D."/>
            <person name="Scola B.L."/>
        </authorList>
    </citation>
    <scope>NUCLEOTIDE SEQUENCE</scope>
    <source>
        <strain evidence="1">Soda lake</strain>
    </source>
</reference>
<sequence length="422" mass="48882">MNEPFYLDEKNYENVVHSYKSILPKSITNEEIVYDFPDGDCLMDNFCLVVKFDGDIVPKNNLTLEDFVSKVEPYYSVYGSVPDVQPSFSSYHTNPIPSEFAAAYTEICKLNKNKLCFTIPLLRMVSIFTEKNPCHYIFPQYIKRPHIKLIRQQKYQVDPVSIFQEMKDVNLENMPNEVMSSITNYAQSKIQFELFYRETIFFTGINKKIAPELIETYVLDTYEIKFDNTNTGSVVVVDETTYYNYKNILIVLNLESIDTINSETVNHDNNYLDEIVIKTKFSSKFNLNNTTFKNFVRDGSLRLTKELAEIFNINYQVGLRYYLIDISKFITAYVQSITRSGGMYDHICLEGKLAFDEIIVNNHNPANFNKASEFCYDIMDTNKNIKKLVGDIDMMVDIVGIALDLQLTLKKSDTGVANIYFF</sequence>
<reference evidence="1" key="2">
    <citation type="journal article" date="2018" name="Nat. Commun.">
        <title>Tailed giant Tupanvirus possesses the most complete translational apparatus of the known virosphere.</title>
        <authorList>
            <person name="Abrahao J."/>
            <person name="Silva L."/>
            <person name="Silva L.S."/>
            <person name="Khalil J.Y.B."/>
            <person name="Rodrigues R."/>
            <person name="Arantes T."/>
            <person name="Assis F."/>
            <person name="Boratto P."/>
            <person name="Andrade M."/>
            <person name="Kroon E.G."/>
            <person name="Ribeiro B."/>
            <person name="Bergier I."/>
            <person name="Seligmann H."/>
            <person name="Ghigo E."/>
            <person name="Colson P."/>
            <person name="Levasseur A."/>
            <person name="Kroemer G."/>
            <person name="Raoult D."/>
            <person name="La Scola B."/>
        </authorList>
    </citation>
    <scope>NUCLEOTIDE SEQUENCE [LARGE SCALE GENOMIC DNA]</scope>
    <source>
        <strain evidence="1">Soda lake</strain>
    </source>
</reference>
<protein>
    <submittedName>
        <fullName evidence="1">Putative orfan</fullName>
    </submittedName>
</protein>
<dbReference type="GeneID" id="80519247"/>
<proteinExistence type="predicted"/>
<dbReference type="EMBL" id="KY523104">
    <property type="protein sequence ID" value="QKU35801.1"/>
    <property type="molecule type" value="Genomic_DNA"/>
</dbReference>
<dbReference type="RefSeq" id="YP_010782483.1">
    <property type="nucleotide sequence ID" value="NC_075039.1"/>
</dbReference>
<organism evidence="1">
    <name type="scientific">Tupanvirus soda lake</name>
    <dbReference type="NCBI Taxonomy" id="2126985"/>
    <lineage>
        <taxon>Viruses</taxon>
        <taxon>Varidnaviria</taxon>
        <taxon>Bamfordvirae</taxon>
        <taxon>Nucleocytoviricota</taxon>
        <taxon>Megaviricetes</taxon>
        <taxon>Imitervirales</taxon>
        <taxon>Mimiviridae</taxon>
        <taxon>Megamimivirinae</taxon>
        <taxon>Tupanvirus</taxon>
        <taxon>Tupanvirus salinum</taxon>
    </lineage>
</organism>